<evidence type="ECO:0000256" key="2">
    <source>
        <dbReference type="ARBA" id="ARBA00022643"/>
    </source>
</evidence>
<dbReference type="InterPro" id="IPR005025">
    <property type="entry name" value="FMN_Rdtase-like_dom"/>
</dbReference>
<dbReference type="EMBL" id="DTMF01000273">
    <property type="protein sequence ID" value="HGF34951.1"/>
    <property type="molecule type" value="Genomic_DNA"/>
</dbReference>
<dbReference type="InterPro" id="IPR029039">
    <property type="entry name" value="Flavoprotein-like_sf"/>
</dbReference>
<evidence type="ECO:0000256" key="1">
    <source>
        <dbReference type="ARBA" id="ARBA00022630"/>
    </source>
</evidence>
<dbReference type="AlphaFoldDB" id="A0A7C3ZD13"/>
<dbReference type="Pfam" id="PF03358">
    <property type="entry name" value="FMN_red"/>
    <property type="match status" value="1"/>
</dbReference>
<gene>
    <name evidence="4" type="ORF">ENW96_11305</name>
</gene>
<evidence type="ECO:0000313" key="4">
    <source>
        <dbReference type="EMBL" id="HGF34951.1"/>
    </source>
</evidence>
<dbReference type="PANTHER" id="PTHR43278">
    <property type="entry name" value="NAD(P)H-DEPENDENT FMN-CONTAINING OXIDOREDUCTASE YWQN-RELATED"/>
    <property type="match status" value="1"/>
</dbReference>
<accession>A0A7C3ZD13</accession>
<dbReference type="SUPFAM" id="SSF52218">
    <property type="entry name" value="Flavoproteins"/>
    <property type="match status" value="1"/>
</dbReference>
<sequence>MKFLAIWGSPRRGGNSEILLNAFIEGAVRAGAEVERIALRELKISPCLEIYHCFKDGTCPIKDDMLPLYDKLVEADVVALASPIFFYSVTAQAKAFIDRTQALWARRYRVLQDFPGPERQGVLLAVGATHGKLLFVGARLVARYFFDAINVTYAADICVRGVDSKGDILKQPEVLDSARDLGRRLAQGEKFGPVKVSQLIA</sequence>
<organism evidence="4">
    <name type="scientific">Desulfobacca acetoxidans</name>
    <dbReference type="NCBI Taxonomy" id="60893"/>
    <lineage>
        <taxon>Bacteria</taxon>
        <taxon>Pseudomonadati</taxon>
        <taxon>Thermodesulfobacteriota</taxon>
        <taxon>Desulfobaccia</taxon>
        <taxon>Desulfobaccales</taxon>
        <taxon>Desulfobaccaceae</taxon>
        <taxon>Desulfobacca</taxon>
    </lineage>
</organism>
<name>A0A7C3ZD13_9BACT</name>
<protein>
    <submittedName>
        <fullName evidence="4">Flavodoxin family protein</fullName>
    </submittedName>
</protein>
<comment type="caution">
    <text evidence="4">The sequence shown here is derived from an EMBL/GenBank/DDBJ whole genome shotgun (WGS) entry which is preliminary data.</text>
</comment>
<dbReference type="InterPro" id="IPR051796">
    <property type="entry name" value="ISF_SsuE-like"/>
</dbReference>
<reference evidence="4" key="1">
    <citation type="journal article" date="2020" name="mSystems">
        <title>Genome- and Community-Level Interaction Insights into Carbon Utilization and Element Cycling Functions of Hydrothermarchaeota in Hydrothermal Sediment.</title>
        <authorList>
            <person name="Zhou Z."/>
            <person name="Liu Y."/>
            <person name="Xu W."/>
            <person name="Pan J."/>
            <person name="Luo Z.H."/>
            <person name="Li M."/>
        </authorList>
    </citation>
    <scope>NUCLEOTIDE SEQUENCE [LARGE SCALE GENOMIC DNA]</scope>
    <source>
        <strain evidence="4">SpSt-897</strain>
    </source>
</reference>
<keyword evidence="1" id="KW-0285">Flavoprotein</keyword>
<dbReference type="Gene3D" id="3.40.50.360">
    <property type="match status" value="1"/>
</dbReference>
<keyword evidence="2" id="KW-0288">FMN</keyword>
<evidence type="ECO:0000259" key="3">
    <source>
        <dbReference type="Pfam" id="PF03358"/>
    </source>
</evidence>
<proteinExistence type="predicted"/>
<dbReference type="PANTHER" id="PTHR43278:SF2">
    <property type="entry name" value="IRON-SULFUR FLAVOPROTEIN"/>
    <property type="match status" value="1"/>
</dbReference>
<feature type="domain" description="NADPH-dependent FMN reductase-like" evidence="3">
    <location>
        <begin position="1"/>
        <end position="122"/>
    </location>
</feature>
<dbReference type="GO" id="GO:0016491">
    <property type="term" value="F:oxidoreductase activity"/>
    <property type="evidence" value="ECO:0007669"/>
    <property type="project" value="InterPro"/>
</dbReference>